<dbReference type="AlphaFoldDB" id="V3ZUM8"/>
<dbReference type="EMBL" id="KB203440">
    <property type="protein sequence ID" value="ESO84636.1"/>
    <property type="molecule type" value="Genomic_DNA"/>
</dbReference>
<evidence type="ECO:0000313" key="1">
    <source>
        <dbReference type="EMBL" id="ESO84636.1"/>
    </source>
</evidence>
<evidence type="ECO:0000313" key="2">
    <source>
        <dbReference type="Proteomes" id="UP000030746"/>
    </source>
</evidence>
<gene>
    <name evidence="1" type="ORF">LOTGIDRAFT_168494</name>
</gene>
<accession>V3ZUM8</accession>
<sequence length="202" mass="23477">MWTVSLLWNLKWLFILDLVYFADCGYFVSTAFRKVSYIQNVTEKNHLVFAVKSDVFAELHLYNDTASVSEIVIGISNNPKRVALAIDCHYNYQTHTSDLITLTKYSWFWARWTGTQLEFGTGKIPGVDLVHSRSFSRVIKYIGFGKYTGNEECFWIIGQTNELINVNGISTCELIQKDFPYSCWDTLNVNWDGDSKWTHYYL</sequence>
<evidence type="ECO:0008006" key="3">
    <source>
        <dbReference type="Google" id="ProtNLM"/>
    </source>
</evidence>
<dbReference type="RefSeq" id="XP_009064627.1">
    <property type="nucleotide sequence ID" value="XM_009066379.1"/>
</dbReference>
<protein>
    <recommendedName>
        <fullName evidence="3">Farnesoic acid O-methyl transferase domain-containing protein</fullName>
    </recommendedName>
</protein>
<dbReference type="HOGENOM" id="CLU_1112379_0_0_1"/>
<dbReference type="CTD" id="20240896"/>
<dbReference type="KEGG" id="lgi:LOTGIDRAFT_168494"/>
<reference evidence="1 2" key="1">
    <citation type="journal article" date="2013" name="Nature">
        <title>Insights into bilaterian evolution from three spiralian genomes.</title>
        <authorList>
            <person name="Simakov O."/>
            <person name="Marletaz F."/>
            <person name="Cho S.J."/>
            <person name="Edsinger-Gonzales E."/>
            <person name="Havlak P."/>
            <person name="Hellsten U."/>
            <person name="Kuo D.H."/>
            <person name="Larsson T."/>
            <person name="Lv J."/>
            <person name="Arendt D."/>
            <person name="Savage R."/>
            <person name="Osoegawa K."/>
            <person name="de Jong P."/>
            <person name="Grimwood J."/>
            <person name="Chapman J.A."/>
            <person name="Shapiro H."/>
            <person name="Aerts A."/>
            <person name="Otillar R.P."/>
            <person name="Terry A.Y."/>
            <person name="Boore J.L."/>
            <person name="Grigoriev I.V."/>
            <person name="Lindberg D.R."/>
            <person name="Seaver E.C."/>
            <person name="Weisblat D.A."/>
            <person name="Putnam N.H."/>
            <person name="Rokhsar D.S."/>
        </authorList>
    </citation>
    <scope>NUCLEOTIDE SEQUENCE [LARGE SCALE GENOMIC DNA]</scope>
</reference>
<keyword evidence="2" id="KW-1185">Reference proteome</keyword>
<name>V3ZUM8_LOTGI</name>
<dbReference type="Proteomes" id="UP000030746">
    <property type="component" value="Unassembled WGS sequence"/>
</dbReference>
<organism evidence="1 2">
    <name type="scientific">Lottia gigantea</name>
    <name type="common">Giant owl limpet</name>
    <dbReference type="NCBI Taxonomy" id="225164"/>
    <lineage>
        <taxon>Eukaryota</taxon>
        <taxon>Metazoa</taxon>
        <taxon>Spiralia</taxon>
        <taxon>Lophotrochozoa</taxon>
        <taxon>Mollusca</taxon>
        <taxon>Gastropoda</taxon>
        <taxon>Patellogastropoda</taxon>
        <taxon>Lottioidea</taxon>
        <taxon>Lottiidae</taxon>
        <taxon>Lottia</taxon>
    </lineage>
</organism>
<proteinExistence type="predicted"/>
<dbReference type="GeneID" id="20240896"/>